<dbReference type="PANTHER" id="PTHR11945:SF534">
    <property type="entry name" value="MYOCYTE-SPECIFIC ENHANCER FACTOR 2"/>
    <property type="match status" value="1"/>
</dbReference>
<dbReference type="PROSITE" id="PS50066">
    <property type="entry name" value="MADS_BOX_2"/>
    <property type="match status" value="1"/>
</dbReference>
<dbReference type="InterPro" id="IPR033896">
    <property type="entry name" value="MEF2-like_N"/>
</dbReference>
<evidence type="ECO:0000259" key="8">
    <source>
        <dbReference type="PROSITE" id="PS50066"/>
    </source>
</evidence>
<proteinExistence type="inferred from homology"/>
<dbReference type="Pfam" id="PF00319">
    <property type="entry name" value="SRF-TF"/>
    <property type="match status" value="1"/>
</dbReference>
<dbReference type="PROSITE" id="PS00350">
    <property type="entry name" value="MADS_BOX_1"/>
    <property type="match status" value="1"/>
</dbReference>
<comment type="subcellular location">
    <subcellularLocation>
        <location evidence="1">Nucleus</location>
    </subcellularLocation>
</comment>
<dbReference type="GO" id="GO:0046983">
    <property type="term" value="F:protein dimerization activity"/>
    <property type="evidence" value="ECO:0007669"/>
    <property type="project" value="InterPro"/>
</dbReference>
<dbReference type="STRING" id="1071382.H2AV34"/>
<feature type="domain" description="MADS-box" evidence="8">
    <location>
        <begin position="1"/>
        <end position="61"/>
    </location>
</feature>
<dbReference type="GO" id="GO:0000978">
    <property type="term" value="F:RNA polymerase II cis-regulatory region sequence-specific DNA binding"/>
    <property type="evidence" value="ECO:0007669"/>
    <property type="project" value="TreeGrafter"/>
</dbReference>
<evidence type="ECO:0000313" key="10">
    <source>
        <dbReference type="Proteomes" id="UP000005220"/>
    </source>
</evidence>
<feature type="compositionally biased region" description="Low complexity" evidence="7">
    <location>
        <begin position="226"/>
        <end position="244"/>
    </location>
</feature>
<dbReference type="GO" id="GO:0045944">
    <property type="term" value="P:positive regulation of transcription by RNA polymerase II"/>
    <property type="evidence" value="ECO:0007669"/>
    <property type="project" value="InterPro"/>
</dbReference>
<dbReference type="RefSeq" id="XP_003957369.1">
    <property type="nucleotide sequence ID" value="XM_003957320.1"/>
</dbReference>
<dbReference type="PANTHER" id="PTHR11945">
    <property type="entry name" value="MADS BOX PROTEIN"/>
    <property type="match status" value="1"/>
</dbReference>
<dbReference type="KEGG" id="kaf:KAFR_0E00800"/>
<dbReference type="Gene3D" id="3.40.1810.10">
    <property type="entry name" value="Transcription factor, MADS-box"/>
    <property type="match status" value="1"/>
</dbReference>
<dbReference type="GO" id="GO:0008301">
    <property type="term" value="F:DNA binding, bending"/>
    <property type="evidence" value="ECO:0007669"/>
    <property type="project" value="UniProtKB-ARBA"/>
</dbReference>
<organism evidence="9 10">
    <name type="scientific">Kazachstania africana (strain ATCC 22294 / BCRC 22015 / CBS 2517 / CECT 1963 / NBRC 1671 / NRRL Y-8276)</name>
    <name type="common">Yeast</name>
    <name type="synonym">Kluyveromyces africanus</name>
    <dbReference type="NCBI Taxonomy" id="1071382"/>
    <lineage>
        <taxon>Eukaryota</taxon>
        <taxon>Fungi</taxon>
        <taxon>Dikarya</taxon>
        <taxon>Ascomycota</taxon>
        <taxon>Saccharomycotina</taxon>
        <taxon>Saccharomycetes</taxon>
        <taxon>Saccharomycetales</taxon>
        <taxon>Saccharomycetaceae</taxon>
        <taxon>Kazachstania</taxon>
    </lineage>
</organism>
<feature type="compositionally biased region" description="Polar residues" evidence="7">
    <location>
        <begin position="208"/>
        <end position="225"/>
    </location>
</feature>
<dbReference type="OrthoDB" id="1898716at2759"/>
<dbReference type="SMART" id="SM00432">
    <property type="entry name" value="MADS"/>
    <property type="match status" value="1"/>
</dbReference>
<evidence type="ECO:0000256" key="6">
    <source>
        <dbReference type="ARBA" id="ARBA00025805"/>
    </source>
</evidence>
<name>H2AV34_KAZAF</name>
<dbReference type="InParanoid" id="H2AV34"/>
<keyword evidence="10" id="KW-1185">Reference proteome</keyword>
<dbReference type="GO" id="GO:0000981">
    <property type="term" value="F:DNA-binding transcription factor activity, RNA polymerase II-specific"/>
    <property type="evidence" value="ECO:0007669"/>
    <property type="project" value="TreeGrafter"/>
</dbReference>
<dbReference type="FunCoup" id="H2AV34">
    <property type="interactions" value="743"/>
</dbReference>
<feature type="region of interest" description="Disordered" evidence="7">
    <location>
        <begin position="154"/>
        <end position="251"/>
    </location>
</feature>
<reference evidence="9 10" key="1">
    <citation type="journal article" date="2011" name="Proc. Natl. Acad. Sci. U.S.A.">
        <title>Evolutionary erosion of yeast sex chromosomes by mating-type switching accidents.</title>
        <authorList>
            <person name="Gordon J.L."/>
            <person name="Armisen D."/>
            <person name="Proux-Wera E."/>
            <person name="Oheigeartaigh S.S."/>
            <person name="Byrne K.P."/>
            <person name="Wolfe K.H."/>
        </authorList>
    </citation>
    <scope>NUCLEOTIDE SEQUENCE [LARGE SCALE GENOMIC DNA]</scope>
    <source>
        <strain evidence="10">ATCC 22294 / BCRC 22015 / CBS 2517 / CECT 1963 / NBRC 1671 / NRRL Y-8276</strain>
    </source>
</reference>
<sequence>MGRRKIEIQPISDERNRTVTFIKRKAGLFKKAHELSVLCQVDVAVLILGPNNTFYEFSSVDANQLIDEFQNNADLIHESMDPSHFGDFQKKSLVHFQKPATMDNDMAQDEILFMKRSSRSSMENPNKKTKFDNAATSPIFNPLQQKVQRQFKNLSSMSSMASSPTLSNFDEVKSVPDNGNDSANVRIVRSHSPSSKLSMRPRLRVEIPNNNVLGNNSITSESASPDSSNNTANGTNTGANNSDNHPLHKTDRTSVTLSNRNNSFNHNNLPPILQTASATMPPYVATPLQNNPNFKTFNRNKPLLSPIINNEPSRFSNDLMIQSPNNPSNLMFQDWSLKQSSASGQTGLTPYVNFGQTPIVNKFFNFSNEFINNRETKESKDNKEDQ</sequence>
<evidence type="ECO:0000256" key="5">
    <source>
        <dbReference type="ARBA" id="ARBA00023242"/>
    </source>
</evidence>
<dbReference type="GO" id="GO:0033554">
    <property type="term" value="P:cellular response to stress"/>
    <property type="evidence" value="ECO:0007669"/>
    <property type="project" value="UniProtKB-ARBA"/>
</dbReference>
<evidence type="ECO:0000256" key="2">
    <source>
        <dbReference type="ARBA" id="ARBA00023015"/>
    </source>
</evidence>
<keyword evidence="2" id="KW-0805">Transcription regulation</keyword>
<accession>H2AV34</accession>
<dbReference type="SUPFAM" id="SSF55455">
    <property type="entry name" value="SRF-like"/>
    <property type="match status" value="1"/>
</dbReference>
<dbReference type="InterPro" id="IPR002100">
    <property type="entry name" value="TF_MADSbox"/>
</dbReference>
<dbReference type="EMBL" id="HE650825">
    <property type="protein sequence ID" value="CCF58234.1"/>
    <property type="molecule type" value="Genomic_DNA"/>
</dbReference>
<dbReference type="GeneID" id="13882734"/>
<keyword evidence="3" id="KW-0238">DNA-binding</keyword>
<dbReference type="PRINTS" id="PR00404">
    <property type="entry name" value="MADSDOMAIN"/>
</dbReference>
<dbReference type="FunFam" id="3.40.1810.10:FF:000013">
    <property type="entry name" value="Transcription factor, MADS-box"/>
    <property type="match status" value="1"/>
</dbReference>
<comment type="similarity">
    <text evidence="6">Belongs to the MEF2 family.</text>
</comment>
<dbReference type="eggNOG" id="KOG0014">
    <property type="taxonomic scope" value="Eukaryota"/>
</dbReference>
<dbReference type="CDD" id="cd00265">
    <property type="entry name" value="MADS_MEF2_like"/>
    <property type="match status" value="1"/>
</dbReference>
<keyword evidence="4" id="KW-0804">Transcription</keyword>
<dbReference type="HOGENOM" id="CLU_715845_0_0_1"/>
<evidence type="ECO:0000256" key="7">
    <source>
        <dbReference type="SAM" id="MobiDB-lite"/>
    </source>
</evidence>
<gene>
    <name evidence="9" type="primary">KAFR0E00800</name>
    <name evidence="9" type="ORF">KAFR_0E00800</name>
</gene>
<keyword evidence="5" id="KW-0539">Nucleus</keyword>
<evidence type="ECO:0000256" key="3">
    <source>
        <dbReference type="ARBA" id="ARBA00023125"/>
    </source>
</evidence>
<evidence type="ECO:0000313" key="9">
    <source>
        <dbReference type="EMBL" id="CCF58234.1"/>
    </source>
</evidence>
<dbReference type="GO" id="GO:0005634">
    <property type="term" value="C:nucleus"/>
    <property type="evidence" value="ECO:0007669"/>
    <property type="project" value="UniProtKB-SubCell"/>
</dbReference>
<evidence type="ECO:0000256" key="1">
    <source>
        <dbReference type="ARBA" id="ARBA00004123"/>
    </source>
</evidence>
<dbReference type="AlphaFoldDB" id="H2AV34"/>
<protein>
    <recommendedName>
        <fullName evidence="8">MADS-box domain-containing protein</fullName>
    </recommendedName>
</protein>
<dbReference type="Proteomes" id="UP000005220">
    <property type="component" value="Chromosome 5"/>
</dbReference>
<evidence type="ECO:0000256" key="4">
    <source>
        <dbReference type="ARBA" id="ARBA00023163"/>
    </source>
</evidence>
<dbReference type="InterPro" id="IPR036879">
    <property type="entry name" value="TF_MADSbox_sf"/>
</dbReference>